<evidence type="ECO:0000313" key="1">
    <source>
        <dbReference type="EMBL" id="PTB18540.1"/>
    </source>
</evidence>
<dbReference type="AlphaFoldDB" id="A0A2T3XPU2"/>
<dbReference type="EMBL" id="PYUC01000012">
    <property type="protein sequence ID" value="PTB18540.1"/>
    <property type="molecule type" value="Genomic_DNA"/>
</dbReference>
<gene>
    <name evidence="1" type="ORF">C9I57_22905</name>
</gene>
<accession>A0A2T3XPU2</accession>
<proteinExistence type="predicted"/>
<sequence length="165" mass="17498">MREGADFAAVAVIWGFAAFCVASGGAKAAAPSSASISAKKESPYFPAKATARALEFYAASGGIAEPHVQLTASGNLIRFSYRVVDTSAAKLLVDRHATPYLFAPRSHALLHVPEMEQIGPLRQTGEAEVGKAYWMVFSNKGNLVKAGDRVSVIVGTYHIDGLMVQ</sequence>
<organism evidence="1 2">
    <name type="scientific">Trinickia symbiotica</name>
    <dbReference type="NCBI Taxonomy" id="863227"/>
    <lineage>
        <taxon>Bacteria</taxon>
        <taxon>Pseudomonadati</taxon>
        <taxon>Pseudomonadota</taxon>
        <taxon>Betaproteobacteria</taxon>
        <taxon>Burkholderiales</taxon>
        <taxon>Burkholderiaceae</taxon>
        <taxon>Trinickia</taxon>
    </lineage>
</organism>
<protein>
    <submittedName>
        <fullName evidence="1">Uncharacterized protein</fullName>
    </submittedName>
</protein>
<evidence type="ECO:0000313" key="2">
    <source>
        <dbReference type="Proteomes" id="UP000240638"/>
    </source>
</evidence>
<name>A0A2T3XPU2_9BURK</name>
<dbReference type="Proteomes" id="UP000240638">
    <property type="component" value="Unassembled WGS sequence"/>
</dbReference>
<comment type="caution">
    <text evidence="1">The sequence shown here is derived from an EMBL/GenBank/DDBJ whole genome shotgun (WGS) entry which is preliminary data.</text>
</comment>
<reference evidence="1 2" key="1">
    <citation type="submission" date="2018-03" db="EMBL/GenBank/DDBJ databases">
        <title>Whole genome analyses suggest that Burkholderia sensu lato contains two further novel genera in the rhizoxinica-symbiotica group Mycetohabitans gen. nov., and Trinickia gen. nov.: implications for the evolution of diazotrophy and nodulation in the Burkholderiaceae.</title>
        <authorList>
            <person name="Estrada De Los Santos P."/>
            <person name="Palmer M."/>
            <person name="Chavez-Ramirez B."/>
            <person name="Steenkamp E.T."/>
            <person name="Hirsch A.M."/>
            <person name="Manyaka P."/>
            <person name="Maluk M."/>
            <person name="Lafos M."/>
            <person name="Crook M."/>
            <person name="Gross E."/>
            <person name="Simon M.F."/>
            <person name="Bueno Dos Reis Junior F."/>
            <person name="Poole P.S."/>
            <person name="Venter S.N."/>
            <person name="James E.K."/>
        </authorList>
    </citation>
    <scope>NUCLEOTIDE SEQUENCE [LARGE SCALE GENOMIC DNA]</scope>
    <source>
        <strain evidence="1 2">JPY-366</strain>
    </source>
</reference>
<dbReference type="RefSeq" id="WP_107153000.1">
    <property type="nucleotide sequence ID" value="NZ_PYUC01000012.1"/>
</dbReference>